<reference evidence="1" key="1">
    <citation type="submission" date="2022-07" db="EMBL/GenBank/DDBJ databases">
        <title>Tahibacter sp., a new gammaproteobacterium isolated from the silt sample collected at pig farm.</title>
        <authorList>
            <person name="Chen H."/>
        </authorList>
    </citation>
    <scope>NUCLEOTIDE SEQUENCE</scope>
    <source>
        <strain evidence="1">P2K</strain>
    </source>
</reference>
<proteinExistence type="predicted"/>
<evidence type="ECO:0000313" key="1">
    <source>
        <dbReference type="EMBL" id="MCQ4166129.1"/>
    </source>
</evidence>
<gene>
    <name evidence="1" type="ORF">NM961_15515</name>
</gene>
<evidence type="ECO:0000313" key="2">
    <source>
        <dbReference type="Proteomes" id="UP001165498"/>
    </source>
</evidence>
<dbReference type="Proteomes" id="UP001165498">
    <property type="component" value="Unassembled WGS sequence"/>
</dbReference>
<protein>
    <submittedName>
        <fullName evidence="1">Uncharacterized protein</fullName>
    </submittedName>
</protein>
<accession>A0ABT1QV12</accession>
<keyword evidence="2" id="KW-1185">Reference proteome</keyword>
<dbReference type="EMBL" id="JANFQO010000014">
    <property type="protein sequence ID" value="MCQ4166129.1"/>
    <property type="molecule type" value="Genomic_DNA"/>
</dbReference>
<dbReference type="RefSeq" id="WP_255915317.1">
    <property type="nucleotide sequence ID" value="NZ_JANFQO010000014.1"/>
</dbReference>
<comment type="caution">
    <text evidence="1">The sequence shown here is derived from an EMBL/GenBank/DDBJ whole genome shotgun (WGS) entry which is preliminary data.</text>
</comment>
<sequence length="168" mass="18082">MWRVIVAVLVLGFAAYRFVGKTPANGAGAAAGQPVYEGYLELRMLMKTEQREIELVAVEEKPYAADCEKHDAGSRIAALCPGGGKNGIGCSLKSQECSSQVEPRYQKMLDGLPVSTHYARVETNDRGSTPRRAVVLGWGMTEEESLQLCTAIRESAGKRISGGTVSCI</sequence>
<organism evidence="1 2">
    <name type="scientific">Tahibacter harae</name>
    <dbReference type="NCBI Taxonomy" id="2963937"/>
    <lineage>
        <taxon>Bacteria</taxon>
        <taxon>Pseudomonadati</taxon>
        <taxon>Pseudomonadota</taxon>
        <taxon>Gammaproteobacteria</taxon>
        <taxon>Lysobacterales</taxon>
        <taxon>Rhodanobacteraceae</taxon>
        <taxon>Tahibacter</taxon>
    </lineage>
</organism>
<name>A0ABT1QV12_9GAMM</name>